<evidence type="ECO:0000313" key="3">
    <source>
        <dbReference type="Proteomes" id="UP001482620"/>
    </source>
</evidence>
<comment type="caution">
    <text evidence="2">The sequence shown here is derived from an EMBL/GenBank/DDBJ whole genome shotgun (WGS) entry which is preliminary data.</text>
</comment>
<sequence length="149" mass="16850">MEKQNIKTTKVERNLLLFPFLLAFLKVCISLFYFLFHVLLPNSRIQCNDTHSGKKGRSVREGGLVNDNGFSNIPVAVILLRYCAKVLKHYAFLHALLPSGLSFAGFLKIFPSFLWSVTAFSSFLRPLLVLDHGNMLCNVCFSLYSTCLI</sequence>
<proteinExistence type="predicted"/>
<name>A0ABV0U002_9TELE</name>
<keyword evidence="1" id="KW-0812">Transmembrane</keyword>
<dbReference type="Proteomes" id="UP001482620">
    <property type="component" value="Unassembled WGS sequence"/>
</dbReference>
<gene>
    <name evidence="2" type="ORF">ILYODFUR_023486</name>
</gene>
<feature type="transmembrane region" description="Helical" evidence="1">
    <location>
        <begin position="15"/>
        <end position="36"/>
    </location>
</feature>
<feature type="transmembrane region" description="Helical" evidence="1">
    <location>
        <begin position="90"/>
        <end position="107"/>
    </location>
</feature>
<organism evidence="2 3">
    <name type="scientific">Ilyodon furcidens</name>
    <name type="common">goldbreast splitfin</name>
    <dbReference type="NCBI Taxonomy" id="33524"/>
    <lineage>
        <taxon>Eukaryota</taxon>
        <taxon>Metazoa</taxon>
        <taxon>Chordata</taxon>
        <taxon>Craniata</taxon>
        <taxon>Vertebrata</taxon>
        <taxon>Euteleostomi</taxon>
        <taxon>Actinopterygii</taxon>
        <taxon>Neopterygii</taxon>
        <taxon>Teleostei</taxon>
        <taxon>Neoteleostei</taxon>
        <taxon>Acanthomorphata</taxon>
        <taxon>Ovalentaria</taxon>
        <taxon>Atherinomorphae</taxon>
        <taxon>Cyprinodontiformes</taxon>
        <taxon>Goodeidae</taxon>
        <taxon>Ilyodon</taxon>
    </lineage>
</organism>
<evidence type="ECO:0000256" key="1">
    <source>
        <dbReference type="SAM" id="Phobius"/>
    </source>
</evidence>
<protein>
    <submittedName>
        <fullName evidence="2">Uncharacterized protein</fullName>
    </submittedName>
</protein>
<keyword evidence="1" id="KW-1133">Transmembrane helix</keyword>
<keyword evidence="1" id="KW-0472">Membrane</keyword>
<keyword evidence="3" id="KW-1185">Reference proteome</keyword>
<accession>A0ABV0U002</accession>
<reference evidence="2 3" key="1">
    <citation type="submission" date="2021-06" db="EMBL/GenBank/DDBJ databases">
        <authorList>
            <person name="Palmer J.M."/>
        </authorList>
    </citation>
    <scope>NUCLEOTIDE SEQUENCE [LARGE SCALE GENOMIC DNA]</scope>
    <source>
        <strain evidence="3">if_2019</strain>
        <tissue evidence="2">Muscle</tissue>
    </source>
</reference>
<dbReference type="EMBL" id="JAHRIQ010049033">
    <property type="protein sequence ID" value="MEQ2237478.1"/>
    <property type="molecule type" value="Genomic_DNA"/>
</dbReference>
<evidence type="ECO:0000313" key="2">
    <source>
        <dbReference type="EMBL" id="MEQ2237478.1"/>
    </source>
</evidence>